<keyword evidence="11 17" id="KW-1133">Transmembrane helix</keyword>
<feature type="transmembrane region" description="Helical" evidence="17">
    <location>
        <begin position="282"/>
        <end position="300"/>
    </location>
</feature>
<feature type="transmembrane region" description="Helical" evidence="17">
    <location>
        <begin position="394"/>
        <end position="415"/>
    </location>
</feature>
<evidence type="ECO:0000256" key="7">
    <source>
        <dbReference type="ARBA" id="ARBA00022617"/>
    </source>
</evidence>
<evidence type="ECO:0000256" key="6">
    <source>
        <dbReference type="ARBA" id="ARBA00016939"/>
    </source>
</evidence>
<dbReference type="PIRSF" id="PIRSF015921">
    <property type="entry name" value="FA_sphinglp_des"/>
    <property type="match status" value="1"/>
</dbReference>
<feature type="transmembrane region" description="Helical" evidence="17">
    <location>
        <begin position="360"/>
        <end position="382"/>
    </location>
</feature>
<comment type="pathway">
    <text evidence="3">Sphingolipid metabolism.</text>
</comment>
<dbReference type="UniPathway" id="UPA00222"/>
<keyword evidence="10" id="KW-0746">Sphingolipid metabolism</keyword>
<dbReference type="EMBL" id="LBBL01000048">
    <property type="protein sequence ID" value="KKF96321.1"/>
    <property type="molecule type" value="Genomic_DNA"/>
</dbReference>
<feature type="domain" description="Cytochrome b5 heme-binding" evidence="18">
    <location>
        <begin position="14"/>
        <end position="89"/>
    </location>
</feature>
<dbReference type="InterPro" id="IPR012171">
    <property type="entry name" value="Fatty_acid_desaturase"/>
</dbReference>
<dbReference type="EC" id="1.14.19.18" evidence="5"/>
<comment type="pathway">
    <text evidence="2">Lipid metabolism; sphingolipid metabolism.</text>
</comment>
<evidence type="ECO:0000256" key="1">
    <source>
        <dbReference type="ARBA" id="ARBA00004141"/>
    </source>
</evidence>
<dbReference type="GO" id="GO:0016020">
    <property type="term" value="C:membrane"/>
    <property type="evidence" value="ECO:0007669"/>
    <property type="project" value="UniProtKB-SubCell"/>
</dbReference>
<dbReference type="GO" id="GO:0046872">
    <property type="term" value="F:metal ion binding"/>
    <property type="evidence" value="ECO:0007669"/>
    <property type="project" value="UniProtKB-KW"/>
</dbReference>
<evidence type="ECO:0000256" key="13">
    <source>
        <dbReference type="ARBA" id="ARBA00023004"/>
    </source>
</evidence>
<dbReference type="PANTHER" id="PTHR19353:SF30">
    <property type="entry name" value="DELTA 8-(E)-SPHINGOLIPID DESATURASE"/>
    <property type="match status" value="1"/>
</dbReference>
<reference evidence="19 20" key="1">
    <citation type="submission" date="2015-04" db="EMBL/GenBank/DDBJ databases">
        <title>Genome sequence of Ceratocystis platani, a major pathogen of plane trees.</title>
        <authorList>
            <person name="Belbahri L."/>
        </authorList>
    </citation>
    <scope>NUCLEOTIDE SEQUENCE [LARGE SCALE GENOMIC DNA]</scope>
    <source>
        <strain evidence="19 20">CFO</strain>
    </source>
</reference>
<accession>A0A0F8B3R6</accession>
<comment type="caution">
    <text evidence="19">The sequence shown here is derived from an EMBL/GenBank/DDBJ whole genome shotgun (WGS) entry which is preliminary data.</text>
</comment>
<evidence type="ECO:0000313" key="20">
    <source>
        <dbReference type="Proteomes" id="UP000034841"/>
    </source>
</evidence>
<evidence type="ECO:0000256" key="16">
    <source>
        <dbReference type="SAM" id="MobiDB-lite"/>
    </source>
</evidence>
<dbReference type="SMART" id="SM01117">
    <property type="entry name" value="Cyt-b5"/>
    <property type="match status" value="1"/>
</dbReference>
<comment type="similarity">
    <text evidence="4">Belongs to the fatty acid desaturase type 1 family.</text>
</comment>
<dbReference type="OrthoDB" id="260091at2759"/>
<evidence type="ECO:0000256" key="4">
    <source>
        <dbReference type="ARBA" id="ARBA00009295"/>
    </source>
</evidence>
<comment type="subcellular location">
    <subcellularLocation>
        <location evidence="1">Membrane</location>
        <topology evidence="1">Multi-pass membrane protein</topology>
    </subcellularLocation>
</comment>
<keyword evidence="14" id="KW-0443">Lipid metabolism</keyword>
<gene>
    <name evidence="19" type="primary">FADS3</name>
    <name evidence="19" type="ORF">CFO_g1321</name>
</gene>
<evidence type="ECO:0000256" key="12">
    <source>
        <dbReference type="ARBA" id="ARBA00023002"/>
    </source>
</evidence>
<dbReference type="InterPro" id="IPR001199">
    <property type="entry name" value="Cyt_B5-like_heme/steroid-bd"/>
</dbReference>
<keyword evidence="9" id="KW-0479">Metal-binding</keyword>
<keyword evidence="15 17" id="KW-0472">Membrane</keyword>
<dbReference type="InterPro" id="IPR005804">
    <property type="entry name" value="FA_desaturase_dom"/>
</dbReference>
<dbReference type="CDD" id="cd03506">
    <property type="entry name" value="Delta6-FADS-like"/>
    <property type="match status" value="1"/>
</dbReference>
<keyword evidence="7" id="KW-0349">Heme</keyword>
<dbReference type="GO" id="GO:0006665">
    <property type="term" value="P:sphingolipid metabolic process"/>
    <property type="evidence" value="ECO:0007669"/>
    <property type="project" value="UniProtKB-UniPathway"/>
</dbReference>
<evidence type="ECO:0000256" key="15">
    <source>
        <dbReference type="ARBA" id="ARBA00023136"/>
    </source>
</evidence>
<keyword evidence="8 17" id="KW-0812">Transmembrane</keyword>
<evidence type="ECO:0000256" key="9">
    <source>
        <dbReference type="ARBA" id="ARBA00022723"/>
    </source>
</evidence>
<evidence type="ECO:0000256" key="17">
    <source>
        <dbReference type="SAM" id="Phobius"/>
    </source>
</evidence>
<evidence type="ECO:0000256" key="11">
    <source>
        <dbReference type="ARBA" id="ARBA00022989"/>
    </source>
</evidence>
<proteinExistence type="inferred from homology"/>
<keyword evidence="13" id="KW-0408">Iron</keyword>
<dbReference type="PROSITE" id="PS50255">
    <property type="entry name" value="CYTOCHROME_B5_2"/>
    <property type="match status" value="1"/>
</dbReference>
<sequence length="564" mass="64794">MAPKSGASRRQREYPIMTPDDVKAQIAEGHSMVIFENYVLKIDAWIPYHPGGELAVYHMIGRDATDEMIALHSPEARAMMARYRVGRIEGRWTNLVPPISGGKYLTKAQLTEKSIPSSSSDSSSAPPSPTFDKEPSSGLRGRKTAGLKEPAVRSVSVSSIEDEELKVPLDGMTYLDLETKKAISIDLDKYPSLEEDSQAMIVEKYRELHEKVKEAGLYKLRPMSYVVEFTRYTAFFLTSMYLLHLGWYCSSALILGIFWHQLSFFGHDSGHMAITQNFTLDTLMGIMVADFVGGLSLGWWKWSHNVHHIVTNHPEHDPDNQHLPFLAVSHRFFENLWSTYHKKILAYDWFAQKIVRWQAYLYYPIIAFGRFNLYVQGMIFLIKGTGPTKGQAWWCRWLEIVGMTFFWYWFGYCLVYKSIDGGWNRLAFVLISHMATTPLHLQITLSHFAMSTMDLGPAESFPQKMMRTTMDIDCPQWMDFVHGGLQFQAVHHLFPRIPRHNLRDAQKLVFEFCKETKIPYAFFGFTNANVQMIGHLADVARQGQILAKCKQSMIDRNEILGHHH</sequence>
<dbReference type="InterPro" id="IPR036400">
    <property type="entry name" value="Cyt_B5-like_heme/steroid_sf"/>
</dbReference>
<evidence type="ECO:0000256" key="3">
    <source>
        <dbReference type="ARBA" id="ARBA00004991"/>
    </source>
</evidence>
<dbReference type="Gene3D" id="3.10.120.10">
    <property type="entry name" value="Cytochrome b5-like heme/steroid binding domain"/>
    <property type="match status" value="1"/>
</dbReference>
<evidence type="ECO:0000256" key="5">
    <source>
        <dbReference type="ARBA" id="ARBA00012019"/>
    </source>
</evidence>
<dbReference type="GO" id="GO:0016717">
    <property type="term" value="F:oxidoreductase activity, acting on paired donors, with oxidation of a pair of donors resulting in the reduction of molecular oxygen to two molecules of water"/>
    <property type="evidence" value="ECO:0007669"/>
    <property type="project" value="TreeGrafter"/>
</dbReference>
<dbReference type="Proteomes" id="UP000034841">
    <property type="component" value="Unassembled WGS sequence"/>
</dbReference>
<dbReference type="Pfam" id="PF00487">
    <property type="entry name" value="FA_desaturase"/>
    <property type="match status" value="1"/>
</dbReference>
<dbReference type="AlphaFoldDB" id="A0A0F8B3R6"/>
<evidence type="ECO:0000256" key="10">
    <source>
        <dbReference type="ARBA" id="ARBA00022919"/>
    </source>
</evidence>
<dbReference type="PANTHER" id="PTHR19353">
    <property type="entry name" value="FATTY ACID DESATURASE 2"/>
    <property type="match status" value="1"/>
</dbReference>
<keyword evidence="12 19" id="KW-0560">Oxidoreductase</keyword>
<evidence type="ECO:0000256" key="14">
    <source>
        <dbReference type="ARBA" id="ARBA00023098"/>
    </source>
</evidence>
<feature type="region of interest" description="Disordered" evidence="16">
    <location>
        <begin position="110"/>
        <end position="147"/>
    </location>
</feature>
<evidence type="ECO:0000259" key="18">
    <source>
        <dbReference type="PROSITE" id="PS50255"/>
    </source>
</evidence>
<evidence type="ECO:0000256" key="8">
    <source>
        <dbReference type="ARBA" id="ARBA00022692"/>
    </source>
</evidence>
<name>A0A0F8B3R6_CERFI</name>
<keyword evidence="20" id="KW-1185">Reference proteome</keyword>
<protein>
    <recommendedName>
        <fullName evidence="6">Delta 8-(E)-sphingolipid desaturase</fullName>
        <ecNumber evidence="5">1.14.19.18</ecNumber>
    </recommendedName>
</protein>
<dbReference type="Pfam" id="PF00173">
    <property type="entry name" value="Cyt-b5"/>
    <property type="match status" value="1"/>
</dbReference>
<evidence type="ECO:0000313" key="19">
    <source>
        <dbReference type="EMBL" id="KKF96321.1"/>
    </source>
</evidence>
<feature type="transmembrane region" description="Helical" evidence="17">
    <location>
        <begin position="241"/>
        <end position="262"/>
    </location>
</feature>
<evidence type="ECO:0000256" key="2">
    <source>
        <dbReference type="ARBA" id="ARBA00004760"/>
    </source>
</evidence>
<organism evidence="19 20">
    <name type="scientific">Ceratocystis fimbriata f. sp. platani</name>
    <dbReference type="NCBI Taxonomy" id="88771"/>
    <lineage>
        <taxon>Eukaryota</taxon>
        <taxon>Fungi</taxon>
        <taxon>Dikarya</taxon>
        <taxon>Ascomycota</taxon>
        <taxon>Pezizomycotina</taxon>
        <taxon>Sordariomycetes</taxon>
        <taxon>Hypocreomycetidae</taxon>
        <taxon>Microascales</taxon>
        <taxon>Ceratocystidaceae</taxon>
        <taxon>Ceratocystis</taxon>
    </lineage>
</organism>
<feature type="compositionally biased region" description="Low complexity" evidence="16">
    <location>
        <begin position="114"/>
        <end position="125"/>
    </location>
</feature>
<dbReference type="SUPFAM" id="SSF55856">
    <property type="entry name" value="Cytochrome b5-like heme/steroid binding domain"/>
    <property type="match status" value="1"/>
</dbReference>